<evidence type="ECO:0000313" key="1">
    <source>
        <dbReference type="Ensembl" id="ENSMFAP00000047026.1"/>
    </source>
</evidence>
<reference evidence="1" key="3">
    <citation type="submission" date="2025-09" db="UniProtKB">
        <authorList>
            <consortium name="Ensembl"/>
        </authorList>
    </citation>
    <scope>IDENTIFICATION</scope>
</reference>
<keyword evidence="2" id="KW-1185">Reference proteome</keyword>
<reference evidence="1" key="2">
    <citation type="submission" date="2025-08" db="UniProtKB">
        <authorList>
            <consortium name="Ensembl"/>
        </authorList>
    </citation>
    <scope>IDENTIFICATION</scope>
</reference>
<gene>
    <name evidence="1" type="primary">EMC9</name>
</gene>
<evidence type="ECO:0000313" key="2">
    <source>
        <dbReference type="Proteomes" id="UP000233100"/>
    </source>
</evidence>
<sequence length="42" mass="4278">PGMVAYTCNPSSLGELIWPGARVAEGTVNTVPDMTLGRGGCV</sequence>
<proteinExistence type="predicted"/>
<reference evidence="1 2" key="1">
    <citation type="submission" date="2013-03" db="EMBL/GenBank/DDBJ databases">
        <authorList>
            <person name="Warren W."/>
            <person name="Wilson R.K."/>
        </authorList>
    </citation>
    <scope>NUCLEOTIDE SEQUENCE</scope>
</reference>
<organism evidence="1 2">
    <name type="scientific">Macaca fascicularis</name>
    <name type="common">Crab-eating macaque</name>
    <name type="synonym">Cynomolgus monkey</name>
    <dbReference type="NCBI Taxonomy" id="9541"/>
    <lineage>
        <taxon>Eukaryota</taxon>
        <taxon>Metazoa</taxon>
        <taxon>Chordata</taxon>
        <taxon>Craniata</taxon>
        <taxon>Vertebrata</taxon>
        <taxon>Euteleostomi</taxon>
        <taxon>Mammalia</taxon>
        <taxon>Eutheria</taxon>
        <taxon>Euarchontoglires</taxon>
        <taxon>Primates</taxon>
        <taxon>Haplorrhini</taxon>
        <taxon>Catarrhini</taxon>
        <taxon>Cercopithecidae</taxon>
        <taxon>Cercopithecinae</taxon>
        <taxon>Macaca</taxon>
    </lineage>
</organism>
<name>A0A7N9CD11_MACFA</name>
<dbReference type="AlphaFoldDB" id="A0A7N9CD11"/>
<dbReference type="Bgee" id="ENSMFAG00000042583">
    <property type="expression patterns" value="Expressed in skeletal muscle tissue and 13 other cell types or tissues"/>
</dbReference>
<dbReference type="GeneTree" id="ENSGT00390000006738"/>
<protein>
    <submittedName>
        <fullName evidence="1">ER membrane protein complex subunit 9</fullName>
    </submittedName>
</protein>
<dbReference type="Proteomes" id="UP000233100">
    <property type="component" value="Chromosome 7"/>
</dbReference>
<dbReference type="Ensembl" id="ENSMFAT00000102567.1">
    <property type="protein sequence ID" value="ENSMFAP00000047026.1"/>
    <property type="gene ID" value="ENSMFAG00000042583.2"/>
</dbReference>
<accession>A0A7N9CD11</accession>